<sequence length="23" mass="2400">MALSVTGADEPSEESSIYNDING</sequence>
<organism evidence="2 3">
    <name type="scientific">Moniliophthora roreri</name>
    <name type="common">Frosty pod rot fungus</name>
    <name type="synonym">Monilia roreri</name>
    <dbReference type="NCBI Taxonomy" id="221103"/>
    <lineage>
        <taxon>Eukaryota</taxon>
        <taxon>Fungi</taxon>
        <taxon>Dikarya</taxon>
        <taxon>Basidiomycota</taxon>
        <taxon>Agaricomycotina</taxon>
        <taxon>Agaricomycetes</taxon>
        <taxon>Agaricomycetidae</taxon>
        <taxon>Agaricales</taxon>
        <taxon>Marasmiineae</taxon>
        <taxon>Marasmiaceae</taxon>
        <taxon>Moniliophthora</taxon>
    </lineage>
</organism>
<gene>
    <name evidence="2" type="ORF">WG66_15272</name>
</gene>
<protein>
    <submittedName>
        <fullName evidence="2">Uncharacterized protein</fullName>
    </submittedName>
</protein>
<feature type="compositionally biased region" description="Polar residues" evidence="1">
    <location>
        <begin position="14"/>
        <end position="23"/>
    </location>
</feature>
<accession>A0A0W0F746</accession>
<evidence type="ECO:0000313" key="3">
    <source>
        <dbReference type="Proteomes" id="UP000054988"/>
    </source>
</evidence>
<name>A0A0W0F746_MONRR</name>
<evidence type="ECO:0000256" key="1">
    <source>
        <dbReference type="SAM" id="MobiDB-lite"/>
    </source>
</evidence>
<comment type="caution">
    <text evidence="2">The sequence shown here is derived from an EMBL/GenBank/DDBJ whole genome shotgun (WGS) entry which is preliminary data.</text>
</comment>
<dbReference type="EMBL" id="LATX01002251">
    <property type="protein sequence ID" value="KTB32159.1"/>
    <property type="molecule type" value="Genomic_DNA"/>
</dbReference>
<feature type="region of interest" description="Disordered" evidence="1">
    <location>
        <begin position="1"/>
        <end position="23"/>
    </location>
</feature>
<proteinExistence type="predicted"/>
<dbReference type="Proteomes" id="UP000054988">
    <property type="component" value="Unassembled WGS sequence"/>
</dbReference>
<evidence type="ECO:0000313" key="2">
    <source>
        <dbReference type="EMBL" id="KTB32159.1"/>
    </source>
</evidence>
<dbReference type="AlphaFoldDB" id="A0A0W0F746"/>
<reference evidence="2 3" key="1">
    <citation type="submission" date="2015-12" db="EMBL/GenBank/DDBJ databases">
        <title>Draft genome sequence of Moniliophthora roreri, the causal agent of frosty pod rot of cacao.</title>
        <authorList>
            <person name="Aime M.C."/>
            <person name="Diaz-Valderrama J.R."/>
            <person name="Kijpornyongpan T."/>
            <person name="Phillips-Mora W."/>
        </authorList>
    </citation>
    <scope>NUCLEOTIDE SEQUENCE [LARGE SCALE GENOMIC DNA]</scope>
    <source>
        <strain evidence="2 3">MCA 2952</strain>
    </source>
</reference>